<accession>A0A8R1EVU6</accession>
<dbReference type="AlphaFoldDB" id="A0A8R1EVU6"/>
<name>A0A8R1EVU6_CAEJA</name>
<protein>
    <submittedName>
        <fullName evidence="1">Uncharacterized protein</fullName>
    </submittedName>
</protein>
<reference evidence="1" key="2">
    <citation type="submission" date="2022-06" db="UniProtKB">
        <authorList>
            <consortium name="EnsemblMetazoa"/>
        </authorList>
    </citation>
    <scope>IDENTIFICATION</scope>
    <source>
        <strain evidence="1">DF5081</strain>
    </source>
</reference>
<sequence>MFALKIPGKLLFKFPSLLDLVAFKTCFQKPYRTLNRLFCLICPNILYCMSQYSPHHFGFASSSLRYAFRCLSSDAACRILILRS</sequence>
<dbReference type="Proteomes" id="UP000005237">
    <property type="component" value="Unassembled WGS sequence"/>
</dbReference>
<keyword evidence="2" id="KW-1185">Reference proteome</keyword>
<dbReference type="EnsemblMetazoa" id="CJA43256.1">
    <property type="protein sequence ID" value="CJA43256.1"/>
    <property type="gene ID" value="WBGene00219104"/>
</dbReference>
<evidence type="ECO:0000313" key="1">
    <source>
        <dbReference type="EnsemblMetazoa" id="CJA43256.1"/>
    </source>
</evidence>
<proteinExistence type="predicted"/>
<organism evidence="1 2">
    <name type="scientific">Caenorhabditis japonica</name>
    <dbReference type="NCBI Taxonomy" id="281687"/>
    <lineage>
        <taxon>Eukaryota</taxon>
        <taxon>Metazoa</taxon>
        <taxon>Ecdysozoa</taxon>
        <taxon>Nematoda</taxon>
        <taxon>Chromadorea</taxon>
        <taxon>Rhabditida</taxon>
        <taxon>Rhabditina</taxon>
        <taxon>Rhabditomorpha</taxon>
        <taxon>Rhabditoidea</taxon>
        <taxon>Rhabditidae</taxon>
        <taxon>Peloderinae</taxon>
        <taxon>Caenorhabditis</taxon>
    </lineage>
</organism>
<reference evidence="2" key="1">
    <citation type="submission" date="2010-08" db="EMBL/GenBank/DDBJ databases">
        <authorList>
            <consortium name="Caenorhabditis japonica Sequencing Consortium"/>
            <person name="Wilson R.K."/>
        </authorList>
    </citation>
    <scope>NUCLEOTIDE SEQUENCE [LARGE SCALE GENOMIC DNA]</scope>
    <source>
        <strain evidence="2">DF5081</strain>
    </source>
</reference>
<evidence type="ECO:0000313" key="2">
    <source>
        <dbReference type="Proteomes" id="UP000005237"/>
    </source>
</evidence>